<protein>
    <submittedName>
        <fullName evidence="2">Band 7 family-domain-containing protein</fullName>
    </submittedName>
</protein>
<dbReference type="Gene3D" id="3.30.479.30">
    <property type="entry name" value="Band 7 domain"/>
    <property type="match status" value="1"/>
</dbReference>
<evidence type="ECO:0000313" key="2">
    <source>
        <dbReference type="EMBL" id="KAF5837926.1"/>
    </source>
</evidence>
<evidence type="ECO:0000259" key="1">
    <source>
        <dbReference type="SMART" id="SM00244"/>
    </source>
</evidence>
<dbReference type="InterPro" id="IPR036013">
    <property type="entry name" value="Band_7/SPFH_dom_sf"/>
</dbReference>
<dbReference type="SMART" id="SM00244">
    <property type="entry name" value="PHB"/>
    <property type="match status" value="1"/>
</dbReference>
<dbReference type="PANTHER" id="PTHR43327">
    <property type="entry name" value="STOMATIN-LIKE PROTEIN 2, MITOCHONDRIAL"/>
    <property type="match status" value="1"/>
</dbReference>
<dbReference type="EMBL" id="MU069598">
    <property type="protein sequence ID" value="KAF5837926.1"/>
    <property type="molecule type" value="Genomic_DNA"/>
</dbReference>
<dbReference type="Pfam" id="PF01145">
    <property type="entry name" value="Band_7"/>
    <property type="match status" value="1"/>
</dbReference>
<dbReference type="InterPro" id="IPR001107">
    <property type="entry name" value="Band_7"/>
</dbReference>
<feature type="domain" description="Band 7" evidence="1">
    <location>
        <begin position="7"/>
        <end position="167"/>
    </location>
</feature>
<reference evidence="2" key="1">
    <citation type="submission" date="2017-08" db="EMBL/GenBank/DDBJ databases">
        <authorList>
            <person name="Polle J.E."/>
            <person name="Barry K."/>
            <person name="Cushman J."/>
            <person name="Schmutz J."/>
            <person name="Tran D."/>
            <person name="Hathwaick L.T."/>
            <person name="Yim W.C."/>
            <person name="Jenkins J."/>
            <person name="Mckie-Krisberg Z.M."/>
            <person name="Prochnik S."/>
            <person name="Lindquist E."/>
            <person name="Dockter R.B."/>
            <person name="Adam C."/>
            <person name="Molina H."/>
            <person name="Bunkerborg J."/>
            <person name="Jin E."/>
            <person name="Buchheim M."/>
            <person name="Magnuson J."/>
        </authorList>
    </citation>
    <scope>NUCLEOTIDE SEQUENCE</scope>
    <source>
        <strain evidence="2">CCAP 19/18</strain>
    </source>
</reference>
<dbReference type="PANTHER" id="PTHR43327:SF10">
    <property type="entry name" value="STOMATIN-LIKE PROTEIN 2, MITOCHONDRIAL"/>
    <property type="match status" value="1"/>
</dbReference>
<comment type="caution">
    <text evidence="2">The sequence shown here is derived from an EMBL/GenBank/DDBJ whole genome shotgun (WGS) entry which is preliminary data.</text>
</comment>
<gene>
    <name evidence="2" type="ORF">DUNSADRAFT_3703</name>
</gene>
<evidence type="ECO:0000313" key="3">
    <source>
        <dbReference type="Proteomes" id="UP000815325"/>
    </source>
</evidence>
<keyword evidence="3" id="KW-1185">Reference proteome</keyword>
<organism evidence="2 3">
    <name type="scientific">Dunaliella salina</name>
    <name type="common">Green alga</name>
    <name type="synonym">Protococcus salinus</name>
    <dbReference type="NCBI Taxonomy" id="3046"/>
    <lineage>
        <taxon>Eukaryota</taxon>
        <taxon>Viridiplantae</taxon>
        <taxon>Chlorophyta</taxon>
        <taxon>core chlorophytes</taxon>
        <taxon>Chlorophyceae</taxon>
        <taxon>CS clade</taxon>
        <taxon>Chlamydomonadales</taxon>
        <taxon>Dunaliellaceae</taxon>
        <taxon>Dunaliella</taxon>
    </lineage>
</organism>
<dbReference type="InterPro" id="IPR050710">
    <property type="entry name" value="Band7/mec-2_domain"/>
</dbReference>
<dbReference type="CDD" id="cd03407">
    <property type="entry name" value="SPFH_like_u4"/>
    <property type="match status" value="1"/>
</dbReference>
<accession>A0ABQ7GTK3</accession>
<name>A0ABQ7GTK3_DUNSA</name>
<dbReference type="SUPFAM" id="SSF117892">
    <property type="entry name" value="Band 7/SPFH domain"/>
    <property type="match status" value="1"/>
</dbReference>
<sequence>MACNPFVCWACPPQETVTFIESCGKFSKVAYPGCNCIIPCCGQAAAGTLSLRVQQLDVRCESKTKDNVFVNVVVSVQYQVQKENLWDAQYKLTDSRQQISSYIFDVVRATVPKMNLDDVFLEKEQIASDIKEQLTKSMSEYGYLIIHALVNDIEPAHRVKEAMNEINAARRMRIAAIEKAEAEKVAIVKAAEAEAEAKFLQGQGIARQRGALVAGLRESVKDFTSNQADVSSKDVLELMLVTQYFDMLKDVGTSNRASTIFLPHSPAGMTDAASQIRNAFLQGSVGSEKIHAA</sequence>
<proteinExistence type="predicted"/>
<dbReference type="Proteomes" id="UP000815325">
    <property type="component" value="Unassembled WGS sequence"/>
</dbReference>